<organism evidence="2 3">
    <name type="scientific">Rugosimonospora acidiphila</name>
    <dbReference type="NCBI Taxonomy" id="556531"/>
    <lineage>
        <taxon>Bacteria</taxon>
        <taxon>Bacillati</taxon>
        <taxon>Actinomycetota</taxon>
        <taxon>Actinomycetes</taxon>
        <taxon>Micromonosporales</taxon>
        <taxon>Micromonosporaceae</taxon>
        <taxon>Rugosimonospora</taxon>
    </lineage>
</organism>
<comment type="caution">
    <text evidence="2">The sequence shown here is derived from an EMBL/GenBank/DDBJ whole genome shotgun (WGS) entry which is preliminary data.</text>
</comment>
<accession>A0ABP9RR95</accession>
<keyword evidence="1" id="KW-0472">Membrane</keyword>
<keyword evidence="1" id="KW-0812">Transmembrane</keyword>
<feature type="transmembrane region" description="Helical" evidence="1">
    <location>
        <begin position="6"/>
        <end position="27"/>
    </location>
</feature>
<dbReference type="EMBL" id="BAABJQ010000007">
    <property type="protein sequence ID" value="GAA5185411.1"/>
    <property type="molecule type" value="Genomic_DNA"/>
</dbReference>
<keyword evidence="1" id="KW-1133">Transmembrane helix</keyword>
<reference evidence="3" key="1">
    <citation type="journal article" date="2019" name="Int. J. Syst. Evol. Microbiol.">
        <title>The Global Catalogue of Microorganisms (GCM) 10K type strain sequencing project: providing services to taxonomists for standard genome sequencing and annotation.</title>
        <authorList>
            <consortium name="The Broad Institute Genomics Platform"/>
            <consortium name="The Broad Institute Genome Sequencing Center for Infectious Disease"/>
            <person name="Wu L."/>
            <person name="Ma J."/>
        </authorList>
    </citation>
    <scope>NUCLEOTIDE SEQUENCE [LARGE SCALE GENOMIC DNA]</scope>
    <source>
        <strain evidence="3">JCM 18304</strain>
    </source>
</reference>
<proteinExistence type="predicted"/>
<evidence type="ECO:0000313" key="2">
    <source>
        <dbReference type="EMBL" id="GAA5185411.1"/>
    </source>
</evidence>
<dbReference type="Proteomes" id="UP001501570">
    <property type="component" value="Unassembled WGS sequence"/>
</dbReference>
<sequence>MLVVADVLVALVALIHVYILVLEMFLWTGPRGRRAFGTEPEFAQATRALAANQGLYNGFLAAGLIWGLIAGGSTGFGAQVFFLVCVAIAGLYGTATASRRILFVQTVPALVALAFVLAAH</sequence>
<dbReference type="RefSeq" id="WP_345629888.1">
    <property type="nucleotide sequence ID" value="NZ_BAABJQ010000007.1"/>
</dbReference>
<evidence type="ECO:0000313" key="3">
    <source>
        <dbReference type="Proteomes" id="UP001501570"/>
    </source>
</evidence>
<evidence type="ECO:0000256" key="1">
    <source>
        <dbReference type="SAM" id="Phobius"/>
    </source>
</evidence>
<name>A0ABP9RR95_9ACTN</name>
<keyword evidence="3" id="KW-1185">Reference proteome</keyword>
<dbReference type="Pfam" id="PF06993">
    <property type="entry name" value="DUF1304"/>
    <property type="match status" value="1"/>
</dbReference>
<feature type="transmembrane region" description="Helical" evidence="1">
    <location>
        <begin position="101"/>
        <end position="119"/>
    </location>
</feature>
<dbReference type="PANTHER" id="PTHR38446">
    <property type="entry name" value="BLL0914 PROTEIN"/>
    <property type="match status" value="1"/>
</dbReference>
<feature type="transmembrane region" description="Helical" evidence="1">
    <location>
        <begin position="75"/>
        <end position="94"/>
    </location>
</feature>
<protein>
    <submittedName>
        <fullName evidence="2">DUF1304 domain-containing protein</fullName>
    </submittedName>
</protein>
<gene>
    <name evidence="2" type="ORF">GCM10023322_29380</name>
</gene>
<dbReference type="InterPro" id="IPR009732">
    <property type="entry name" value="DUF1304"/>
</dbReference>
<dbReference type="PANTHER" id="PTHR38446:SF1">
    <property type="entry name" value="BLL0914 PROTEIN"/>
    <property type="match status" value="1"/>
</dbReference>
<feature type="transmembrane region" description="Helical" evidence="1">
    <location>
        <begin position="48"/>
        <end position="69"/>
    </location>
</feature>